<evidence type="ECO:0000313" key="3">
    <source>
        <dbReference type="Proteomes" id="UP000765509"/>
    </source>
</evidence>
<evidence type="ECO:0000256" key="1">
    <source>
        <dbReference type="SAM" id="MobiDB-lite"/>
    </source>
</evidence>
<gene>
    <name evidence="2" type="ORF">O181_019705</name>
</gene>
<proteinExistence type="predicted"/>
<keyword evidence="3" id="KW-1185">Reference proteome</keyword>
<dbReference type="AlphaFoldDB" id="A0A9Q3CB77"/>
<feature type="region of interest" description="Disordered" evidence="1">
    <location>
        <begin position="25"/>
        <end position="102"/>
    </location>
</feature>
<comment type="caution">
    <text evidence="2">The sequence shown here is derived from an EMBL/GenBank/DDBJ whole genome shotgun (WGS) entry which is preliminary data.</text>
</comment>
<dbReference type="EMBL" id="AVOT02005791">
    <property type="protein sequence ID" value="MBW0479990.1"/>
    <property type="molecule type" value="Genomic_DNA"/>
</dbReference>
<reference evidence="2" key="1">
    <citation type="submission" date="2021-03" db="EMBL/GenBank/DDBJ databases">
        <title>Draft genome sequence of rust myrtle Austropuccinia psidii MF-1, a brazilian biotype.</title>
        <authorList>
            <person name="Quecine M.C."/>
            <person name="Pachon D.M.R."/>
            <person name="Bonatelli M.L."/>
            <person name="Correr F.H."/>
            <person name="Franceschini L.M."/>
            <person name="Leite T.F."/>
            <person name="Margarido G.R.A."/>
            <person name="Almeida C.A."/>
            <person name="Ferrarezi J.A."/>
            <person name="Labate C.A."/>
        </authorList>
    </citation>
    <scope>NUCLEOTIDE SEQUENCE</scope>
    <source>
        <strain evidence="2">MF-1</strain>
    </source>
</reference>
<accession>A0A9Q3CB77</accession>
<evidence type="ECO:0000313" key="2">
    <source>
        <dbReference type="EMBL" id="MBW0479990.1"/>
    </source>
</evidence>
<sequence length="102" mass="11429">MCGPWAFLWPHGPPGTQEYRSILSLGDSNNPHRPQTVGHQKAPNHNSIKNDHSNGQDPKCSRGFKIAKYQGQGDKPDPWMMPKVNQDEKDPRGPTGWEIMGI</sequence>
<name>A0A9Q3CB77_9BASI</name>
<protein>
    <submittedName>
        <fullName evidence="2">Uncharacterized protein</fullName>
    </submittedName>
</protein>
<organism evidence="2 3">
    <name type="scientific">Austropuccinia psidii MF-1</name>
    <dbReference type="NCBI Taxonomy" id="1389203"/>
    <lineage>
        <taxon>Eukaryota</taxon>
        <taxon>Fungi</taxon>
        <taxon>Dikarya</taxon>
        <taxon>Basidiomycota</taxon>
        <taxon>Pucciniomycotina</taxon>
        <taxon>Pucciniomycetes</taxon>
        <taxon>Pucciniales</taxon>
        <taxon>Sphaerophragmiaceae</taxon>
        <taxon>Austropuccinia</taxon>
    </lineage>
</organism>
<dbReference type="Proteomes" id="UP000765509">
    <property type="component" value="Unassembled WGS sequence"/>
</dbReference>